<evidence type="ECO:0000256" key="1">
    <source>
        <dbReference type="ARBA" id="ARBA00022801"/>
    </source>
</evidence>
<dbReference type="AlphaFoldDB" id="A0A1I6BK50"/>
<evidence type="ECO:0000313" key="3">
    <source>
        <dbReference type="EMBL" id="SFQ81177.1"/>
    </source>
</evidence>
<dbReference type="PRINTS" id="PR00111">
    <property type="entry name" value="ABHYDROLASE"/>
</dbReference>
<evidence type="ECO:0000259" key="2">
    <source>
        <dbReference type="Pfam" id="PF00561"/>
    </source>
</evidence>
<dbReference type="InterPro" id="IPR000073">
    <property type="entry name" value="AB_hydrolase_1"/>
</dbReference>
<protein>
    <submittedName>
        <fullName evidence="3">Pimeloyl-ACP methyl ester carboxylesterase</fullName>
    </submittedName>
</protein>
<keyword evidence="1" id="KW-0378">Hydrolase</keyword>
<organism evidence="3 4">
    <name type="scientific">Hymenobacter arizonensis</name>
    <name type="common">Siccationidurans arizonensis</name>
    <dbReference type="NCBI Taxonomy" id="1227077"/>
    <lineage>
        <taxon>Bacteria</taxon>
        <taxon>Pseudomonadati</taxon>
        <taxon>Bacteroidota</taxon>
        <taxon>Cytophagia</taxon>
        <taxon>Cytophagales</taxon>
        <taxon>Hymenobacteraceae</taxon>
        <taxon>Hymenobacter</taxon>
    </lineage>
</organism>
<dbReference type="GO" id="GO:0016787">
    <property type="term" value="F:hydrolase activity"/>
    <property type="evidence" value="ECO:0007669"/>
    <property type="project" value="UniProtKB-KW"/>
</dbReference>
<reference evidence="4" key="1">
    <citation type="submission" date="2016-10" db="EMBL/GenBank/DDBJ databases">
        <authorList>
            <person name="Varghese N."/>
            <person name="Submissions S."/>
        </authorList>
    </citation>
    <scope>NUCLEOTIDE SEQUENCE [LARGE SCALE GENOMIC DNA]</scope>
    <source>
        <strain evidence="4">OR362-8,ATCC BAA-1266,JCM 13504</strain>
    </source>
</reference>
<dbReference type="SUPFAM" id="SSF53474">
    <property type="entry name" value="alpha/beta-Hydrolases"/>
    <property type="match status" value="1"/>
</dbReference>
<dbReference type="Proteomes" id="UP000199029">
    <property type="component" value="Unassembled WGS sequence"/>
</dbReference>
<gene>
    <name evidence="3" type="ORF">SAMN04515668_4630</name>
</gene>
<dbReference type="PANTHER" id="PTHR43329">
    <property type="entry name" value="EPOXIDE HYDROLASE"/>
    <property type="match status" value="1"/>
</dbReference>
<feature type="domain" description="AB hydrolase-1" evidence="2">
    <location>
        <begin position="29"/>
        <end position="276"/>
    </location>
</feature>
<dbReference type="PRINTS" id="PR00412">
    <property type="entry name" value="EPOXHYDRLASE"/>
</dbReference>
<dbReference type="STRING" id="1227077.SAMN04515668_4630"/>
<evidence type="ECO:0000313" key="4">
    <source>
        <dbReference type="Proteomes" id="UP000199029"/>
    </source>
</evidence>
<proteinExistence type="predicted"/>
<sequence length="309" mass="33202">MLTYSEFDHARAYVNGGVKLHYRTAGEGPTVLLVHGWLGTSYTWRHVAPALVAAGYRVVAPDMRGYGDSDKPATGYDGLSLVADLRQLLAQTAATGPVHVVGWDMGALPAFLLAAHHPTEVASLTYLDEPLPAVNLAEMTTFRQETYGGYWHFGFNHAADLPEVLITGREREFWHYLHGLMLFNPAAITDADRAEYLRTYAAPGGVRGSVGWYRDALTTTDQFAEVIARGKLTLPVLGLGGQYGTSYTHAQLAAVAEHVEGGIIPNCGHMVAEEAPEHLTQALLTFFSRGAESAAAASTSSAAVPALHV</sequence>
<accession>A0A1I6BK50</accession>
<dbReference type="InterPro" id="IPR029058">
    <property type="entry name" value="AB_hydrolase_fold"/>
</dbReference>
<keyword evidence="4" id="KW-1185">Reference proteome</keyword>
<name>A0A1I6BK50_HYMAR</name>
<dbReference type="EMBL" id="FOXS01000009">
    <property type="protein sequence ID" value="SFQ81177.1"/>
    <property type="molecule type" value="Genomic_DNA"/>
</dbReference>
<dbReference type="OrthoDB" id="9780932at2"/>
<dbReference type="Pfam" id="PF00561">
    <property type="entry name" value="Abhydrolase_1"/>
    <property type="match status" value="1"/>
</dbReference>
<dbReference type="RefSeq" id="WP_092678669.1">
    <property type="nucleotide sequence ID" value="NZ_FOXS01000009.1"/>
</dbReference>
<dbReference type="Gene3D" id="3.40.50.1820">
    <property type="entry name" value="alpha/beta hydrolase"/>
    <property type="match status" value="1"/>
</dbReference>
<dbReference type="InterPro" id="IPR000639">
    <property type="entry name" value="Epox_hydrolase-like"/>
</dbReference>